<dbReference type="PROSITE" id="PS51898">
    <property type="entry name" value="TYR_RECOMBINASE"/>
    <property type="match status" value="1"/>
</dbReference>
<comment type="similarity">
    <text evidence="3">Belongs to the 'phage' integrase family.</text>
</comment>
<dbReference type="KEGG" id="cst:CLOST_1245"/>
<dbReference type="STRING" id="1511.CLOST_1245"/>
<evidence type="ECO:0000256" key="7">
    <source>
        <dbReference type="ARBA" id="ARBA00022908"/>
    </source>
</evidence>
<dbReference type="PROSITE" id="PS51900">
    <property type="entry name" value="CB"/>
    <property type="match status" value="1"/>
</dbReference>
<evidence type="ECO:0000256" key="4">
    <source>
        <dbReference type="ARBA" id="ARBA00022490"/>
    </source>
</evidence>
<dbReference type="eggNOG" id="COG4974">
    <property type="taxonomic scope" value="Bacteria"/>
</dbReference>
<dbReference type="Proteomes" id="UP000007041">
    <property type="component" value="Chromosome"/>
</dbReference>
<evidence type="ECO:0000259" key="13">
    <source>
        <dbReference type="PROSITE" id="PS51900"/>
    </source>
</evidence>
<dbReference type="GO" id="GO:0006310">
    <property type="term" value="P:DNA recombination"/>
    <property type="evidence" value="ECO:0007669"/>
    <property type="project" value="UniProtKB-KW"/>
</dbReference>
<protein>
    <submittedName>
        <fullName evidence="14">Putative site-specific tyrosine recombinase XerC</fullName>
    </submittedName>
</protein>
<evidence type="ECO:0000259" key="12">
    <source>
        <dbReference type="PROSITE" id="PS51898"/>
    </source>
</evidence>
<dbReference type="Gene3D" id="1.10.150.130">
    <property type="match status" value="1"/>
</dbReference>
<keyword evidence="15" id="KW-1185">Reference proteome</keyword>
<dbReference type="Pfam" id="PF02899">
    <property type="entry name" value="Phage_int_SAM_1"/>
    <property type="match status" value="1"/>
</dbReference>
<reference evidence="15" key="1">
    <citation type="journal article" date="2010" name="BMC Genomics">
        <title>Clostridium sticklandii, a specialist in amino acid degradation:revisiting its metabolism through its genome sequence.</title>
        <authorList>
            <person name="Fonknechten N."/>
            <person name="Chaussonnerie S."/>
            <person name="Tricot S."/>
            <person name="Lajus A."/>
            <person name="Andreesen J.R."/>
            <person name="Perchat N."/>
            <person name="Pelletier E."/>
            <person name="Gouyvenoux M."/>
            <person name="Barbe V."/>
            <person name="Salanoubat M."/>
            <person name="Le Paslier D."/>
            <person name="Weissenbach J."/>
            <person name="Cohen G.N."/>
            <person name="Kreimeyer A."/>
        </authorList>
    </citation>
    <scope>NUCLEOTIDE SEQUENCE [LARGE SCALE GENOMIC DNA]</scope>
    <source>
        <strain evidence="15">ATCC 12662 / DSM 519 / JCM 1433 / CCUG 9281 / NCIMB 10654 / HF</strain>
    </source>
</reference>
<dbReference type="InterPro" id="IPR002104">
    <property type="entry name" value="Integrase_catalytic"/>
</dbReference>
<dbReference type="InterPro" id="IPR010998">
    <property type="entry name" value="Integrase_recombinase_N"/>
</dbReference>
<dbReference type="GO" id="GO:0003677">
    <property type="term" value="F:DNA binding"/>
    <property type="evidence" value="ECO:0007669"/>
    <property type="project" value="UniProtKB-UniRule"/>
</dbReference>
<dbReference type="GO" id="GO:0051301">
    <property type="term" value="P:cell division"/>
    <property type="evidence" value="ECO:0007669"/>
    <property type="project" value="UniProtKB-KW"/>
</dbReference>
<sequence length="308" mass="36051">MFVHEKKEKIKLEYFDEFLAYMTVERNASKFTISSYTSDFRILEEYLKERNMKVSIETLNVATIRTFIHFLRLEKEYTNETIRRKIYALGSFFKFLVENEYIGMDKNPMSKIRAPKKEEKLPIYLSEKEIRTLLDTIMKTGGKDAIRDKAIISLFAMTGLRRMELINLNWEDVDFGQKTIKVTMGKGKKQRILPMPETLYQDLLAYMNNSLPITNTALFITSNNKRVNFRGMNNLFQKYIKRAGLSGKGYTLHKLRHSYASLLVQQGVDISIVKELMGHSDFNSTKIYVHLNMNNLRDSVDKHPLSHI</sequence>
<evidence type="ECO:0000256" key="8">
    <source>
        <dbReference type="ARBA" id="ARBA00023125"/>
    </source>
</evidence>
<dbReference type="InterPro" id="IPR011010">
    <property type="entry name" value="DNA_brk_join_enz"/>
</dbReference>
<evidence type="ECO:0000256" key="2">
    <source>
        <dbReference type="ARBA" id="ARBA00004496"/>
    </source>
</evidence>
<evidence type="ECO:0000256" key="9">
    <source>
        <dbReference type="ARBA" id="ARBA00023172"/>
    </source>
</evidence>
<organism evidence="14 15">
    <name type="scientific">Acetoanaerobium sticklandii (strain ATCC 12662 / DSM 519 / JCM 1433 / CCUG 9281 / NCIMB 10654 / HF)</name>
    <name type="common">Clostridium sticklandii</name>
    <dbReference type="NCBI Taxonomy" id="499177"/>
    <lineage>
        <taxon>Bacteria</taxon>
        <taxon>Bacillati</taxon>
        <taxon>Bacillota</taxon>
        <taxon>Clostridia</taxon>
        <taxon>Peptostreptococcales</taxon>
        <taxon>Filifactoraceae</taxon>
        <taxon>Acetoanaerobium</taxon>
    </lineage>
</organism>
<dbReference type="GO" id="GO:0005737">
    <property type="term" value="C:cytoplasm"/>
    <property type="evidence" value="ECO:0007669"/>
    <property type="project" value="UniProtKB-SubCell"/>
</dbReference>
<keyword evidence="7" id="KW-0229">DNA integration</keyword>
<dbReference type="PANTHER" id="PTHR30349">
    <property type="entry name" value="PHAGE INTEGRASE-RELATED"/>
    <property type="match status" value="1"/>
</dbReference>
<dbReference type="Gene3D" id="1.10.443.10">
    <property type="entry name" value="Intergrase catalytic core"/>
    <property type="match status" value="1"/>
</dbReference>
<keyword evidence="6" id="KW-0159">Chromosome partition</keyword>
<keyword evidence="8 11" id="KW-0238">DNA-binding</keyword>
<evidence type="ECO:0000256" key="6">
    <source>
        <dbReference type="ARBA" id="ARBA00022829"/>
    </source>
</evidence>
<keyword evidence="9" id="KW-0233">DNA recombination</keyword>
<evidence type="ECO:0000256" key="3">
    <source>
        <dbReference type="ARBA" id="ARBA00008857"/>
    </source>
</evidence>
<accession>E3PY50</accession>
<feature type="domain" description="Core-binding (CB)" evidence="13">
    <location>
        <begin position="9"/>
        <end position="97"/>
    </location>
</feature>
<evidence type="ECO:0000313" key="14">
    <source>
        <dbReference type="EMBL" id="CBH21365.1"/>
    </source>
</evidence>
<evidence type="ECO:0000256" key="10">
    <source>
        <dbReference type="ARBA" id="ARBA00023306"/>
    </source>
</evidence>
<proteinExistence type="inferred from homology"/>
<dbReference type="InterPro" id="IPR013762">
    <property type="entry name" value="Integrase-like_cat_sf"/>
</dbReference>
<dbReference type="Pfam" id="PF00589">
    <property type="entry name" value="Phage_integrase"/>
    <property type="match status" value="1"/>
</dbReference>
<dbReference type="HOGENOM" id="CLU_027562_9_6_9"/>
<evidence type="ECO:0000313" key="15">
    <source>
        <dbReference type="Proteomes" id="UP000007041"/>
    </source>
</evidence>
<dbReference type="InterPro" id="IPR004107">
    <property type="entry name" value="Integrase_SAM-like_N"/>
</dbReference>
<dbReference type="SUPFAM" id="SSF56349">
    <property type="entry name" value="DNA breaking-rejoining enzymes"/>
    <property type="match status" value="1"/>
</dbReference>
<dbReference type="EMBL" id="FP565809">
    <property type="protein sequence ID" value="CBH21365.1"/>
    <property type="molecule type" value="Genomic_DNA"/>
</dbReference>
<keyword evidence="10" id="KW-0131">Cell cycle</keyword>
<dbReference type="BioCyc" id="CSTI499177:GJE9-1293-MONOMER"/>
<keyword evidence="4" id="KW-0963">Cytoplasm</keyword>
<dbReference type="GO" id="GO:0007059">
    <property type="term" value="P:chromosome segregation"/>
    <property type="evidence" value="ECO:0007669"/>
    <property type="project" value="UniProtKB-KW"/>
</dbReference>
<dbReference type="PANTHER" id="PTHR30349:SF77">
    <property type="entry name" value="TYROSINE RECOMBINASE XERC"/>
    <property type="match status" value="1"/>
</dbReference>
<dbReference type="InterPro" id="IPR044068">
    <property type="entry name" value="CB"/>
</dbReference>
<name>E3PY50_ACESD</name>
<dbReference type="AlphaFoldDB" id="E3PY50"/>
<feature type="domain" description="Tyr recombinase" evidence="12">
    <location>
        <begin position="120"/>
        <end position="301"/>
    </location>
</feature>
<evidence type="ECO:0000256" key="11">
    <source>
        <dbReference type="PROSITE-ProRule" id="PRU01248"/>
    </source>
</evidence>
<evidence type="ECO:0000256" key="5">
    <source>
        <dbReference type="ARBA" id="ARBA00022618"/>
    </source>
</evidence>
<gene>
    <name evidence="14" type="ordered locus">CLOST_1245</name>
</gene>
<comment type="function">
    <text evidence="1">Site-specific tyrosine recombinase, which acts by catalyzing the cutting and rejoining of the recombining DNA molecules.</text>
</comment>
<dbReference type="GO" id="GO:0015074">
    <property type="term" value="P:DNA integration"/>
    <property type="evidence" value="ECO:0007669"/>
    <property type="project" value="UniProtKB-KW"/>
</dbReference>
<comment type="subcellular location">
    <subcellularLocation>
        <location evidence="2">Cytoplasm</location>
    </subcellularLocation>
</comment>
<keyword evidence="5" id="KW-0132">Cell division</keyword>
<evidence type="ECO:0000256" key="1">
    <source>
        <dbReference type="ARBA" id="ARBA00003283"/>
    </source>
</evidence>
<dbReference type="InterPro" id="IPR050090">
    <property type="entry name" value="Tyrosine_recombinase_XerCD"/>
</dbReference>